<sequence>MNIYYENKLPDDRLKTTRLGVPATLRASIAADSVRRSG</sequence>
<reference evidence="1 2" key="1">
    <citation type="journal article" date="2012" name="PLoS ONE">
        <title>Edwardsiella comparative phylogenomics reveal the new intra/inter-species taxonomic relationships, virulence evolution and niche adaptation mechanisms.</title>
        <authorList>
            <person name="Yang M."/>
            <person name="Lv Y."/>
            <person name="Xiao J."/>
            <person name="Wu H."/>
            <person name="Zheng H."/>
            <person name="Liu Q."/>
            <person name="Zhang Y."/>
            <person name="Wang Q."/>
        </authorList>
    </citation>
    <scope>NUCLEOTIDE SEQUENCE [LARGE SCALE GENOMIC DNA]</scope>
    <source>
        <strain evidence="2">080813</strain>
    </source>
</reference>
<dbReference type="KEGG" id="ete:ETEE_0495"/>
<name>A0A076LK60_9GAMM</name>
<organism evidence="1 2">
    <name type="scientific">Edwardsiella anguillarum ET080813</name>
    <dbReference type="NCBI Taxonomy" id="667120"/>
    <lineage>
        <taxon>Bacteria</taxon>
        <taxon>Pseudomonadati</taxon>
        <taxon>Pseudomonadota</taxon>
        <taxon>Gammaproteobacteria</taxon>
        <taxon>Enterobacterales</taxon>
        <taxon>Hafniaceae</taxon>
        <taxon>Edwardsiella</taxon>
    </lineage>
</organism>
<protein>
    <submittedName>
        <fullName evidence="1">Uncharacterized protein</fullName>
    </submittedName>
</protein>
<evidence type="ECO:0000313" key="1">
    <source>
        <dbReference type="EMBL" id="AIJ06973.1"/>
    </source>
</evidence>
<dbReference type="EMBL" id="CP006664">
    <property type="protein sequence ID" value="AIJ06973.1"/>
    <property type="molecule type" value="Genomic_DNA"/>
</dbReference>
<dbReference type="AlphaFoldDB" id="A0A076LK60"/>
<dbReference type="Proteomes" id="UP000028681">
    <property type="component" value="Chromosome"/>
</dbReference>
<proteinExistence type="predicted"/>
<dbReference type="HOGENOM" id="CLU_3327339_0_0_6"/>
<evidence type="ECO:0000313" key="2">
    <source>
        <dbReference type="Proteomes" id="UP000028681"/>
    </source>
</evidence>
<gene>
    <name evidence="1" type="ORF">ETEE_0495</name>
</gene>
<accession>A0A076LK60</accession>